<name>A0A8S1PWN6_PARPR</name>
<gene>
    <name evidence="1" type="ORF">PPRIM_AZ9-3.1.T1330175</name>
</gene>
<dbReference type="Proteomes" id="UP000688137">
    <property type="component" value="Unassembled WGS sequence"/>
</dbReference>
<keyword evidence="2" id="KW-1185">Reference proteome</keyword>
<comment type="caution">
    <text evidence="1">The sequence shown here is derived from an EMBL/GenBank/DDBJ whole genome shotgun (WGS) entry which is preliminary data.</text>
</comment>
<accession>A0A8S1PWN6</accession>
<proteinExistence type="predicted"/>
<protein>
    <submittedName>
        <fullName evidence="1">Uncharacterized protein</fullName>
    </submittedName>
</protein>
<sequence>MITFLIKLKFTQLSIKCTTTSSQKVIIVFMINIEQQDQFQKLDNLYIRCLIYLKVNNKREFLHLQDMQQGCGLILNSKTHQFQQIQLMQWFGVDNELEVYIRIWNCLRLKKTGHRKLKCRTPRNTTNSGYGVIILYCDIRQNFKTKSSYQFSINLTVTNIVQSAITQINNNTGIVQVSIKSAQINNASTETLTFNILGTNLSATTLNFLLEKDGLDDVVGTIFYNDAKLIQVSFSNVPLGQFDIVVQCDDKVGIWRTQEFEKIFFQNPVMSGSLPKASCIGGKNLEINIYGFMRDIMQKFVERNVILQILIIKVYYVEYQILTQYRLKKYRRDCNPKITSLTMKNSELVKKIL</sequence>
<dbReference type="EMBL" id="CAJJDM010000136">
    <property type="protein sequence ID" value="CAD8107442.1"/>
    <property type="molecule type" value="Genomic_DNA"/>
</dbReference>
<evidence type="ECO:0000313" key="1">
    <source>
        <dbReference type="EMBL" id="CAD8107442.1"/>
    </source>
</evidence>
<organism evidence="1 2">
    <name type="scientific">Paramecium primaurelia</name>
    <dbReference type="NCBI Taxonomy" id="5886"/>
    <lineage>
        <taxon>Eukaryota</taxon>
        <taxon>Sar</taxon>
        <taxon>Alveolata</taxon>
        <taxon>Ciliophora</taxon>
        <taxon>Intramacronucleata</taxon>
        <taxon>Oligohymenophorea</taxon>
        <taxon>Peniculida</taxon>
        <taxon>Parameciidae</taxon>
        <taxon>Paramecium</taxon>
    </lineage>
</organism>
<dbReference type="AlphaFoldDB" id="A0A8S1PWN6"/>
<reference evidence="1" key="1">
    <citation type="submission" date="2021-01" db="EMBL/GenBank/DDBJ databases">
        <authorList>
            <consortium name="Genoscope - CEA"/>
            <person name="William W."/>
        </authorList>
    </citation>
    <scope>NUCLEOTIDE SEQUENCE</scope>
</reference>
<evidence type="ECO:0000313" key="2">
    <source>
        <dbReference type="Proteomes" id="UP000688137"/>
    </source>
</evidence>